<accession>A0AAV1FPR3</accession>
<dbReference type="EMBL" id="OY660872">
    <property type="protein sequence ID" value="CAJ1063207.1"/>
    <property type="molecule type" value="Genomic_DNA"/>
</dbReference>
<evidence type="ECO:0000313" key="1">
    <source>
        <dbReference type="EMBL" id="CAJ1063207.1"/>
    </source>
</evidence>
<reference evidence="1" key="1">
    <citation type="submission" date="2023-08" db="EMBL/GenBank/DDBJ databases">
        <authorList>
            <person name="Alioto T."/>
            <person name="Alioto T."/>
            <person name="Gomez Garrido J."/>
        </authorList>
    </citation>
    <scope>NUCLEOTIDE SEQUENCE</scope>
</reference>
<organism evidence="1 2">
    <name type="scientific">Xyrichtys novacula</name>
    <name type="common">Pearly razorfish</name>
    <name type="synonym">Hemipteronotus novacula</name>
    <dbReference type="NCBI Taxonomy" id="13765"/>
    <lineage>
        <taxon>Eukaryota</taxon>
        <taxon>Metazoa</taxon>
        <taxon>Chordata</taxon>
        <taxon>Craniata</taxon>
        <taxon>Vertebrata</taxon>
        <taxon>Euteleostomi</taxon>
        <taxon>Actinopterygii</taxon>
        <taxon>Neopterygii</taxon>
        <taxon>Teleostei</taxon>
        <taxon>Neoteleostei</taxon>
        <taxon>Acanthomorphata</taxon>
        <taxon>Eupercaria</taxon>
        <taxon>Labriformes</taxon>
        <taxon>Labridae</taxon>
        <taxon>Xyrichtys</taxon>
    </lineage>
</organism>
<gene>
    <name evidence="1" type="ORF">XNOV1_A039860</name>
</gene>
<protein>
    <submittedName>
        <fullName evidence="1">LOW QUALITY PROTEIN: uncharacterized protein LOC117545945</fullName>
    </submittedName>
</protein>
<keyword evidence="2" id="KW-1185">Reference proteome</keyword>
<evidence type="ECO:0000313" key="2">
    <source>
        <dbReference type="Proteomes" id="UP001178508"/>
    </source>
</evidence>
<sequence>MTWRIPLVKGRFATLLSAYSPTLDAVNNIKDAFYESLDAARSKIPDSDKLILMGNFNVRVGTDAKIWKPVIGSHGIRKTNSHSLRLLTLCYEPQLLITNTIFQIKKKYITSWMHPSYGSKHPHKKQKPSKRLIRKALASPDCISHLRNTLAKQLATLVDYNNVPNMENEWAKLRSIIYDAASETVSFTQERHQDWFDKPSTKPMLPFFPTLTLHRSLQSHPR</sequence>
<dbReference type="InterPro" id="IPR036691">
    <property type="entry name" value="Endo/exonu/phosph_ase_sf"/>
</dbReference>
<proteinExistence type="predicted"/>
<dbReference type="AlphaFoldDB" id="A0AAV1FPR3"/>
<name>A0AAV1FPR3_XYRNO</name>
<dbReference type="Gene3D" id="3.60.10.10">
    <property type="entry name" value="Endonuclease/exonuclease/phosphatase"/>
    <property type="match status" value="1"/>
</dbReference>
<dbReference type="Proteomes" id="UP001178508">
    <property type="component" value="Chromosome 9"/>
</dbReference>